<dbReference type="AlphaFoldDB" id="A0A392Q5V2"/>
<keyword evidence="2" id="KW-1185">Reference proteome</keyword>
<feature type="non-terminal residue" evidence="1">
    <location>
        <position position="1"/>
    </location>
</feature>
<organism evidence="1 2">
    <name type="scientific">Trifolium medium</name>
    <dbReference type="NCBI Taxonomy" id="97028"/>
    <lineage>
        <taxon>Eukaryota</taxon>
        <taxon>Viridiplantae</taxon>
        <taxon>Streptophyta</taxon>
        <taxon>Embryophyta</taxon>
        <taxon>Tracheophyta</taxon>
        <taxon>Spermatophyta</taxon>
        <taxon>Magnoliopsida</taxon>
        <taxon>eudicotyledons</taxon>
        <taxon>Gunneridae</taxon>
        <taxon>Pentapetalae</taxon>
        <taxon>rosids</taxon>
        <taxon>fabids</taxon>
        <taxon>Fabales</taxon>
        <taxon>Fabaceae</taxon>
        <taxon>Papilionoideae</taxon>
        <taxon>50 kb inversion clade</taxon>
        <taxon>NPAAA clade</taxon>
        <taxon>Hologalegina</taxon>
        <taxon>IRL clade</taxon>
        <taxon>Trifolieae</taxon>
        <taxon>Trifolium</taxon>
    </lineage>
</organism>
<dbReference type="EMBL" id="LXQA010114134">
    <property type="protein sequence ID" value="MCI19292.1"/>
    <property type="molecule type" value="Genomic_DNA"/>
</dbReference>
<comment type="caution">
    <text evidence="1">The sequence shown here is derived from an EMBL/GenBank/DDBJ whole genome shotgun (WGS) entry which is preliminary data.</text>
</comment>
<sequence>SNKVDKNAISDALRGASRQRLQNALKQAQQRLDDFKYALLV</sequence>
<name>A0A392Q5V2_9FABA</name>
<keyword evidence="1" id="KW-0067">ATP-binding</keyword>
<dbReference type="GO" id="GO:0004386">
    <property type="term" value="F:helicase activity"/>
    <property type="evidence" value="ECO:0007669"/>
    <property type="project" value="UniProtKB-KW"/>
</dbReference>
<evidence type="ECO:0000313" key="1">
    <source>
        <dbReference type="EMBL" id="MCI19292.1"/>
    </source>
</evidence>
<keyword evidence="1" id="KW-0378">Hydrolase</keyword>
<accession>A0A392Q5V2</accession>
<evidence type="ECO:0000313" key="2">
    <source>
        <dbReference type="Proteomes" id="UP000265520"/>
    </source>
</evidence>
<proteinExistence type="predicted"/>
<protein>
    <submittedName>
        <fullName evidence="1">ATP-dependent DNA helicase Q-like 3-like</fullName>
    </submittedName>
</protein>
<keyword evidence="1" id="KW-0347">Helicase</keyword>
<reference evidence="1 2" key="1">
    <citation type="journal article" date="2018" name="Front. Plant Sci.">
        <title>Red Clover (Trifolium pratense) and Zigzag Clover (T. medium) - A Picture of Genomic Similarities and Differences.</title>
        <authorList>
            <person name="Dluhosova J."/>
            <person name="Istvanek J."/>
            <person name="Nedelnik J."/>
            <person name="Repkova J."/>
        </authorList>
    </citation>
    <scope>NUCLEOTIDE SEQUENCE [LARGE SCALE GENOMIC DNA]</scope>
    <source>
        <strain evidence="2">cv. 10/8</strain>
        <tissue evidence="1">Leaf</tissue>
    </source>
</reference>
<keyword evidence="1" id="KW-0547">Nucleotide-binding</keyword>
<dbReference type="Proteomes" id="UP000265520">
    <property type="component" value="Unassembled WGS sequence"/>
</dbReference>